<dbReference type="RefSeq" id="WP_007575809.1">
    <property type="nucleotide sequence ID" value="NZ_BPTS01000002.1"/>
</dbReference>
<accession>F8NB19</accession>
<feature type="transmembrane region" description="Helical" evidence="1">
    <location>
        <begin position="89"/>
        <end position="108"/>
    </location>
</feature>
<dbReference type="AlphaFoldDB" id="F8NB19"/>
<keyword evidence="1" id="KW-1133">Transmembrane helix</keyword>
<keyword evidence="1" id="KW-0812">Transmembrane</keyword>
<dbReference type="Gene3D" id="2.60.120.1440">
    <property type="match status" value="1"/>
</dbReference>
<name>F8NB19_9BACT</name>
<evidence type="ECO:0000313" key="5">
    <source>
        <dbReference type="Proteomes" id="UP000002772"/>
    </source>
</evidence>
<protein>
    <submittedName>
        <fullName evidence="4">Anti-FecI sigma factor, FecR</fullName>
    </submittedName>
</protein>
<dbReference type="GO" id="GO:0016989">
    <property type="term" value="F:sigma factor antagonist activity"/>
    <property type="evidence" value="ECO:0007669"/>
    <property type="project" value="TreeGrafter"/>
</dbReference>
<reference evidence="5" key="1">
    <citation type="journal article" date="2011" name="Stand. Genomic Sci.">
        <title>Non-contiguous finished genome sequence of the opportunistic oral pathogen Prevotella multisaccharivorax type strain (PPPA20).</title>
        <authorList>
            <person name="Pati A."/>
            <person name="Gronow S."/>
            <person name="Lu M."/>
            <person name="Lapidus A."/>
            <person name="Nolan M."/>
            <person name="Lucas S."/>
            <person name="Hammon N."/>
            <person name="Deshpande S."/>
            <person name="Cheng J.F."/>
            <person name="Tapia R."/>
            <person name="Han C."/>
            <person name="Goodwin L."/>
            <person name="Pitluck S."/>
            <person name="Liolios K."/>
            <person name="Pagani I."/>
            <person name="Mavromatis K."/>
            <person name="Mikhailova N."/>
            <person name="Huntemann M."/>
            <person name="Chen A."/>
            <person name="Palaniappan K."/>
            <person name="Land M."/>
            <person name="Hauser L."/>
            <person name="Detter J.C."/>
            <person name="Brambilla E.M."/>
            <person name="Rohde M."/>
            <person name="Goker M."/>
            <person name="Woyke T."/>
            <person name="Bristow J."/>
            <person name="Eisen J.A."/>
            <person name="Markowitz V."/>
            <person name="Hugenholtz P."/>
            <person name="Kyrpides N.C."/>
            <person name="Klenk H.P."/>
            <person name="Ivanova N."/>
        </authorList>
    </citation>
    <scope>NUCLEOTIDE SEQUENCE [LARGE SCALE GENOMIC DNA]</scope>
    <source>
        <strain evidence="5">DSM 17128</strain>
    </source>
</reference>
<dbReference type="InterPro" id="IPR012373">
    <property type="entry name" value="Ferrdict_sens_TM"/>
</dbReference>
<keyword evidence="1" id="KW-0472">Membrane</keyword>
<dbReference type="EMBL" id="GL945017">
    <property type="protein sequence ID" value="EGN57927.1"/>
    <property type="molecule type" value="Genomic_DNA"/>
</dbReference>
<evidence type="ECO:0000259" key="2">
    <source>
        <dbReference type="Pfam" id="PF04773"/>
    </source>
</evidence>
<dbReference type="InterPro" id="IPR032508">
    <property type="entry name" value="FecR_C"/>
</dbReference>
<feature type="domain" description="Protein FecR C-terminal" evidence="3">
    <location>
        <begin position="261"/>
        <end position="328"/>
    </location>
</feature>
<dbReference type="Pfam" id="PF04773">
    <property type="entry name" value="FecR"/>
    <property type="match status" value="1"/>
</dbReference>
<evidence type="ECO:0000313" key="4">
    <source>
        <dbReference type="EMBL" id="EGN57927.1"/>
    </source>
</evidence>
<dbReference type="Gene3D" id="3.55.50.30">
    <property type="match status" value="1"/>
</dbReference>
<dbReference type="PANTHER" id="PTHR30273:SF2">
    <property type="entry name" value="PROTEIN FECR"/>
    <property type="match status" value="1"/>
</dbReference>
<gene>
    <name evidence="4" type="ORF">Premu_2573</name>
</gene>
<proteinExistence type="predicted"/>
<dbReference type="InterPro" id="IPR006860">
    <property type="entry name" value="FecR"/>
</dbReference>
<feature type="domain" description="FecR protein" evidence="2">
    <location>
        <begin position="122"/>
        <end position="215"/>
    </location>
</feature>
<dbReference type="PANTHER" id="PTHR30273">
    <property type="entry name" value="PERIPLASMIC SIGNAL SENSOR AND SIGMA FACTOR ACTIVATOR FECR-RELATED"/>
    <property type="match status" value="1"/>
</dbReference>
<dbReference type="eggNOG" id="COG3712">
    <property type="taxonomic scope" value="Bacteria"/>
</dbReference>
<sequence length="330" mass="37509">MDSQQYNRMDDLIADCLTRQASPREYERLSAWMDERPSHRAYVRRQLQAWYATQCDLSASEESVDEALYRIRAKGYGAAPVRRVVIHRWLAVAVVVLLLLLPLSGFLIGSHVRQPHGRALTAETGSRGKALFTMPDGTKVWLNSNSKLTWGQAYGISNRDVTLSGEGYFEVAGNKCLPFRILSRELSLTVVGTKFNFRNRRYETNVTADLVEGSIRLSLTGGRQEMLLVPNQRMTYNRLTGQMTKNTVNAKHARLWTLSRMRFEDATVGEIMGSLQQYYQKRIVVLPGAASVRFYCNLDVEQESLDNILHNMSSTGKIHVSEQNGTYYVR</sequence>
<dbReference type="PIRSF" id="PIRSF018266">
    <property type="entry name" value="FecR"/>
    <property type="match status" value="1"/>
</dbReference>
<dbReference type="OrthoDB" id="1098987at2"/>
<evidence type="ECO:0000259" key="3">
    <source>
        <dbReference type="Pfam" id="PF16344"/>
    </source>
</evidence>
<evidence type="ECO:0000256" key="1">
    <source>
        <dbReference type="SAM" id="Phobius"/>
    </source>
</evidence>
<dbReference type="STRING" id="688246.Premu_2573"/>
<organism evidence="4 5">
    <name type="scientific">Hallella multisaccharivorax DSM 17128</name>
    <dbReference type="NCBI Taxonomy" id="688246"/>
    <lineage>
        <taxon>Bacteria</taxon>
        <taxon>Pseudomonadati</taxon>
        <taxon>Bacteroidota</taxon>
        <taxon>Bacteroidia</taxon>
        <taxon>Bacteroidales</taxon>
        <taxon>Prevotellaceae</taxon>
        <taxon>Hallella</taxon>
    </lineage>
</organism>
<keyword evidence="5" id="KW-1185">Reference proteome</keyword>
<dbReference type="HOGENOM" id="CLU_050192_2_3_10"/>
<dbReference type="Proteomes" id="UP000002772">
    <property type="component" value="Unassembled WGS sequence"/>
</dbReference>
<dbReference type="Pfam" id="PF16344">
    <property type="entry name" value="FecR_C"/>
    <property type="match status" value="1"/>
</dbReference>